<organism evidence="2 3">
    <name type="scientific">Diplogelasinospora grovesii</name>
    <dbReference type="NCBI Taxonomy" id="303347"/>
    <lineage>
        <taxon>Eukaryota</taxon>
        <taxon>Fungi</taxon>
        <taxon>Dikarya</taxon>
        <taxon>Ascomycota</taxon>
        <taxon>Pezizomycotina</taxon>
        <taxon>Sordariomycetes</taxon>
        <taxon>Sordariomycetidae</taxon>
        <taxon>Sordariales</taxon>
        <taxon>Diplogelasinosporaceae</taxon>
        <taxon>Diplogelasinospora</taxon>
    </lineage>
</organism>
<gene>
    <name evidence="2" type="ORF">QBC46DRAFT_64147</name>
</gene>
<keyword evidence="3" id="KW-1185">Reference proteome</keyword>
<dbReference type="GO" id="GO:0016787">
    <property type="term" value="F:hydrolase activity"/>
    <property type="evidence" value="ECO:0007669"/>
    <property type="project" value="UniProtKB-KW"/>
</dbReference>
<dbReference type="AlphaFoldDB" id="A0AAN6SA23"/>
<dbReference type="Pfam" id="PF01738">
    <property type="entry name" value="DLH"/>
    <property type="match status" value="1"/>
</dbReference>
<accession>A0AAN6SA23</accession>
<name>A0AAN6SA23_9PEZI</name>
<proteinExistence type="predicted"/>
<evidence type="ECO:0000313" key="2">
    <source>
        <dbReference type="EMBL" id="KAK3946010.1"/>
    </source>
</evidence>
<dbReference type="SUPFAM" id="SSF53474">
    <property type="entry name" value="alpha/beta-Hydrolases"/>
    <property type="match status" value="1"/>
</dbReference>
<dbReference type="EMBL" id="MU853753">
    <property type="protein sequence ID" value="KAK3946010.1"/>
    <property type="molecule type" value="Genomic_DNA"/>
</dbReference>
<sequence length="285" mass="31173">MAGRGLCADCFKGTLRGDAQPTGTVETIHGSPCYVARPPADQQPLGIIVIIPDAFGWELLNSRALADVYARRGPFTVYLPDFMDGKAVPARTLSLMDKATAPTSLLTTLSKKPWWWVQAIADMLPFVWGSREGVVKPRIHNFFRALRNSNPEGKVGVAGFCWGGRYAVLLCGNQIGNSNDGEESLVDCGFTAHPSMLSIPRDITAVNIPLGVANGDDDAFMGREKMNMLKKVLLEDKSDQGHEVVVYDGAKHGFAVRGDPRDPKQTEHGLKAEDQAVAWFRRQFS</sequence>
<reference evidence="3" key="1">
    <citation type="journal article" date="2023" name="Mol. Phylogenet. Evol.">
        <title>Genome-scale phylogeny and comparative genomics of the fungal order Sordariales.</title>
        <authorList>
            <person name="Hensen N."/>
            <person name="Bonometti L."/>
            <person name="Westerberg I."/>
            <person name="Brannstrom I.O."/>
            <person name="Guillou S."/>
            <person name="Cros-Aarteil S."/>
            <person name="Calhoun S."/>
            <person name="Haridas S."/>
            <person name="Kuo A."/>
            <person name="Mondo S."/>
            <person name="Pangilinan J."/>
            <person name="Riley R."/>
            <person name="LaButti K."/>
            <person name="Andreopoulos B."/>
            <person name="Lipzen A."/>
            <person name="Chen C."/>
            <person name="Yan M."/>
            <person name="Daum C."/>
            <person name="Ng V."/>
            <person name="Clum A."/>
            <person name="Steindorff A."/>
            <person name="Ohm R.A."/>
            <person name="Martin F."/>
            <person name="Silar P."/>
            <person name="Natvig D.O."/>
            <person name="Lalanne C."/>
            <person name="Gautier V."/>
            <person name="Ament-Velasquez S.L."/>
            <person name="Kruys A."/>
            <person name="Hutchinson M.I."/>
            <person name="Powell A.J."/>
            <person name="Barry K."/>
            <person name="Miller A.N."/>
            <person name="Grigoriev I.V."/>
            <person name="Debuchy R."/>
            <person name="Gladieux P."/>
            <person name="Hiltunen Thoren M."/>
            <person name="Johannesson H."/>
        </authorList>
    </citation>
    <scope>NUCLEOTIDE SEQUENCE [LARGE SCALE GENOMIC DNA]</scope>
    <source>
        <strain evidence="3">CBS 340.73</strain>
    </source>
</reference>
<feature type="domain" description="Dienelactone hydrolase" evidence="1">
    <location>
        <begin position="34"/>
        <end position="282"/>
    </location>
</feature>
<protein>
    <submittedName>
        <fullName evidence="2">Alpha/Beta hydrolase protein</fullName>
    </submittedName>
</protein>
<evidence type="ECO:0000259" key="1">
    <source>
        <dbReference type="Pfam" id="PF01738"/>
    </source>
</evidence>
<dbReference type="PANTHER" id="PTHR17630">
    <property type="entry name" value="DIENELACTONE HYDROLASE"/>
    <property type="match status" value="1"/>
</dbReference>
<dbReference type="PANTHER" id="PTHR17630:SF105">
    <property type="entry name" value="DIENELACTONE HYDROLASE FAMILY PROTEIN (AFU_ORTHOLOGUE AFUA_4G08790)"/>
    <property type="match status" value="1"/>
</dbReference>
<dbReference type="Gene3D" id="3.40.50.1820">
    <property type="entry name" value="alpha/beta hydrolase"/>
    <property type="match status" value="1"/>
</dbReference>
<comment type="caution">
    <text evidence="2">The sequence shown here is derived from an EMBL/GenBank/DDBJ whole genome shotgun (WGS) entry which is preliminary data.</text>
</comment>
<dbReference type="InterPro" id="IPR029058">
    <property type="entry name" value="AB_hydrolase_fold"/>
</dbReference>
<dbReference type="Proteomes" id="UP001303473">
    <property type="component" value="Unassembled WGS sequence"/>
</dbReference>
<evidence type="ECO:0000313" key="3">
    <source>
        <dbReference type="Proteomes" id="UP001303473"/>
    </source>
</evidence>
<dbReference type="InterPro" id="IPR002925">
    <property type="entry name" value="Dienelactn_hydro"/>
</dbReference>
<keyword evidence="2" id="KW-0378">Hydrolase</keyword>